<proteinExistence type="predicted"/>
<organism evidence="1 2">
    <name type="scientific">Corynebacterium suicordis DSM 45110</name>
    <dbReference type="NCBI Taxonomy" id="1121369"/>
    <lineage>
        <taxon>Bacteria</taxon>
        <taxon>Bacillati</taxon>
        <taxon>Actinomycetota</taxon>
        <taxon>Actinomycetes</taxon>
        <taxon>Mycobacteriales</taxon>
        <taxon>Corynebacteriaceae</taxon>
        <taxon>Corynebacterium</taxon>
    </lineage>
</organism>
<protein>
    <submittedName>
        <fullName evidence="1">Uncharacterized protein</fullName>
    </submittedName>
</protein>
<name>A0ABR9ZK70_9CORY</name>
<dbReference type="Proteomes" id="UP000635902">
    <property type="component" value="Unassembled WGS sequence"/>
</dbReference>
<gene>
    <name evidence="1" type="ORF">IRY30_06740</name>
</gene>
<accession>A0ABR9ZK70</accession>
<reference evidence="1 2" key="1">
    <citation type="submission" date="2020-10" db="EMBL/GenBank/DDBJ databases">
        <title>Novel species in genus Corynebacterium.</title>
        <authorList>
            <person name="Zhang G."/>
        </authorList>
    </citation>
    <scope>NUCLEOTIDE SEQUENCE [LARGE SCALE GENOMIC DNA]</scope>
    <source>
        <strain evidence="1 2">DSM 45110</strain>
    </source>
</reference>
<evidence type="ECO:0000313" key="2">
    <source>
        <dbReference type="Proteomes" id="UP000635902"/>
    </source>
</evidence>
<dbReference type="EMBL" id="JADKMY010000002">
    <property type="protein sequence ID" value="MBF4553774.1"/>
    <property type="molecule type" value="Genomic_DNA"/>
</dbReference>
<keyword evidence="2" id="KW-1185">Reference proteome</keyword>
<dbReference type="RefSeq" id="WP_194556675.1">
    <property type="nucleotide sequence ID" value="NZ_JADKMY010000002.1"/>
</dbReference>
<evidence type="ECO:0000313" key="1">
    <source>
        <dbReference type="EMBL" id="MBF4553774.1"/>
    </source>
</evidence>
<comment type="caution">
    <text evidence="1">The sequence shown here is derived from an EMBL/GenBank/DDBJ whole genome shotgun (WGS) entry which is preliminary data.</text>
</comment>
<sequence>MLTLTTEAAAQEIPHSSAGTAPQFVALGSGLCASIPEGPGRASARWNQRADQIVERLRQLYAQRGTALEYRWEEELTESGVMRWAALRVVDGALPADCLLAHPTVAKLLAESIEITLGATPAVYFRDGELRACAAAEAQVVPGWIGPLDLSAGYCLALPLQ</sequence>